<sequence>MKRYTALLLLPALLAVGSASAMRAPDFIDADQRATVTLRDDHPTVAIAVTNVAATTAVTAGDATLLPARQPDHAQSAPVPVTVTSAVPEPSGWAMLFCGALLLLLVPYRRDSDAIRLVDVK</sequence>
<evidence type="ECO:0000313" key="3">
    <source>
        <dbReference type="EMBL" id="SHN36006.1"/>
    </source>
</evidence>
<dbReference type="EMBL" id="FRCX01000008">
    <property type="protein sequence ID" value="SHN36006.1"/>
    <property type="molecule type" value="Genomic_DNA"/>
</dbReference>
<keyword evidence="1" id="KW-0812">Transmembrane</keyword>
<evidence type="ECO:0008006" key="5">
    <source>
        <dbReference type="Google" id="ProtNLM"/>
    </source>
</evidence>
<feature type="chain" id="PRO_5012432686" description="PEP-CTERM protein-sorting domain-containing protein" evidence="2">
    <location>
        <begin position="22"/>
        <end position="121"/>
    </location>
</feature>
<feature type="transmembrane region" description="Helical" evidence="1">
    <location>
        <begin position="91"/>
        <end position="108"/>
    </location>
</feature>
<dbReference type="Proteomes" id="UP000184339">
    <property type="component" value="Unassembled WGS sequence"/>
</dbReference>
<keyword evidence="2" id="KW-0732">Signal</keyword>
<protein>
    <recommendedName>
        <fullName evidence="5">PEP-CTERM protein-sorting domain-containing protein</fullName>
    </recommendedName>
</protein>
<evidence type="ECO:0000313" key="4">
    <source>
        <dbReference type="Proteomes" id="UP000184339"/>
    </source>
</evidence>
<keyword evidence="4" id="KW-1185">Reference proteome</keyword>
<dbReference type="RefSeq" id="WP_139260639.1">
    <property type="nucleotide sequence ID" value="NZ_FRCX01000008.1"/>
</dbReference>
<reference evidence="4" key="1">
    <citation type="submission" date="2016-11" db="EMBL/GenBank/DDBJ databases">
        <authorList>
            <person name="Varghese N."/>
            <person name="Submissions S."/>
        </authorList>
    </citation>
    <scope>NUCLEOTIDE SEQUENCE [LARGE SCALE GENOMIC DNA]</scope>
    <source>
        <strain evidence="4">Sac-22</strain>
    </source>
</reference>
<organism evidence="3 4">
    <name type="scientific">Duganella sacchari</name>
    <dbReference type="NCBI Taxonomy" id="551987"/>
    <lineage>
        <taxon>Bacteria</taxon>
        <taxon>Pseudomonadati</taxon>
        <taxon>Pseudomonadota</taxon>
        <taxon>Betaproteobacteria</taxon>
        <taxon>Burkholderiales</taxon>
        <taxon>Oxalobacteraceae</taxon>
        <taxon>Telluria group</taxon>
        <taxon>Duganella</taxon>
    </lineage>
</organism>
<keyword evidence="1" id="KW-1133">Transmembrane helix</keyword>
<accession>A0A1M7QWH5</accession>
<dbReference type="AlphaFoldDB" id="A0A1M7QWH5"/>
<proteinExistence type="predicted"/>
<evidence type="ECO:0000256" key="2">
    <source>
        <dbReference type="SAM" id="SignalP"/>
    </source>
</evidence>
<gene>
    <name evidence="3" type="ORF">SAMN05192549_108120</name>
</gene>
<keyword evidence="1" id="KW-0472">Membrane</keyword>
<evidence type="ECO:0000256" key="1">
    <source>
        <dbReference type="SAM" id="Phobius"/>
    </source>
</evidence>
<name>A0A1M7QWH5_9BURK</name>
<feature type="signal peptide" evidence="2">
    <location>
        <begin position="1"/>
        <end position="21"/>
    </location>
</feature>
<dbReference type="STRING" id="551987.SAMN05192549_108120"/>